<proteinExistence type="predicted"/>
<dbReference type="InterPro" id="IPR001392">
    <property type="entry name" value="Clathrin_mu"/>
</dbReference>
<evidence type="ECO:0000256" key="3">
    <source>
        <dbReference type="ARBA" id="ARBA00022927"/>
    </source>
</evidence>
<keyword evidence="3" id="KW-0653">Protein transport</keyword>
<dbReference type="InterPro" id="IPR028565">
    <property type="entry name" value="MHD"/>
</dbReference>
<keyword evidence="2" id="KW-0813">Transport</keyword>
<accession>A0ABV2AHU7</accession>
<feature type="domain" description="MHD" evidence="5">
    <location>
        <begin position="1"/>
        <end position="246"/>
    </location>
</feature>
<evidence type="ECO:0000259" key="5">
    <source>
        <dbReference type="PROSITE" id="PS51072"/>
    </source>
</evidence>
<evidence type="ECO:0000313" key="6">
    <source>
        <dbReference type="EMBL" id="MES1918832.1"/>
    </source>
</evidence>
<dbReference type="InterPro" id="IPR018240">
    <property type="entry name" value="Clathrin_mu_CS"/>
</dbReference>
<dbReference type="PROSITE" id="PS00991">
    <property type="entry name" value="CLAT_ADAPTOR_M_2"/>
    <property type="match status" value="1"/>
</dbReference>
<comment type="caution">
    <text evidence="6">The sequence shown here is derived from an EMBL/GenBank/DDBJ whole genome shotgun (WGS) entry which is preliminary data.</text>
</comment>
<dbReference type="PROSITE" id="PS51072">
    <property type="entry name" value="MHD"/>
    <property type="match status" value="1"/>
</dbReference>
<gene>
    <name evidence="6" type="ORF">MHBO_000732</name>
</gene>
<dbReference type="InterPro" id="IPR050431">
    <property type="entry name" value="Adaptor_comp_med_subunit"/>
</dbReference>
<dbReference type="SUPFAM" id="SSF49447">
    <property type="entry name" value="Second domain of Mu2 adaptin subunit (ap50) of ap2 adaptor"/>
    <property type="match status" value="1"/>
</dbReference>
<dbReference type="Pfam" id="PF00928">
    <property type="entry name" value="Adap_comp_sub"/>
    <property type="match status" value="1"/>
</dbReference>
<keyword evidence="4" id="KW-0472">Membrane</keyword>
<comment type="subcellular location">
    <subcellularLocation>
        <location evidence="1">Endomembrane system</location>
    </subcellularLocation>
</comment>
<dbReference type="EMBL" id="JBDODL010000135">
    <property type="protein sequence ID" value="MES1918832.1"/>
    <property type="molecule type" value="Genomic_DNA"/>
</dbReference>
<dbReference type="PRINTS" id="PR00314">
    <property type="entry name" value="CLATHRINADPT"/>
</dbReference>
<reference evidence="6 7" key="1">
    <citation type="journal article" date="2024" name="BMC Biol.">
        <title>Comparative genomics of Ascetosporea gives new insight into the evolutionary basis for animal parasitism in Rhizaria.</title>
        <authorList>
            <person name="Hiltunen Thoren M."/>
            <person name="Onut-Brannstrom I."/>
            <person name="Alfjorden A."/>
            <person name="Peckova H."/>
            <person name="Swords F."/>
            <person name="Hooper C."/>
            <person name="Holzer A.S."/>
            <person name="Bass D."/>
            <person name="Burki F."/>
        </authorList>
    </citation>
    <scope>NUCLEOTIDE SEQUENCE [LARGE SCALE GENOMIC DNA]</scope>
    <source>
        <strain evidence="6">20-A016</strain>
    </source>
</reference>
<organism evidence="6 7">
    <name type="scientific">Bonamia ostreae</name>
    <dbReference type="NCBI Taxonomy" id="126728"/>
    <lineage>
        <taxon>Eukaryota</taxon>
        <taxon>Sar</taxon>
        <taxon>Rhizaria</taxon>
        <taxon>Endomyxa</taxon>
        <taxon>Ascetosporea</taxon>
        <taxon>Haplosporida</taxon>
        <taxon>Bonamia</taxon>
    </lineage>
</organism>
<dbReference type="Gene3D" id="2.60.40.1170">
    <property type="entry name" value="Mu homology domain, subdomain B"/>
    <property type="match status" value="2"/>
</dbReference>
<dbReference type="PANTHER" id="PTHR10529">
    <property type="entry name" value="AP COMPLEX SUBUNIT MU"/>
    <property type="match status" value="1"/>
</dbReference>
<protein>
    <recommendedName>
        <fullName evidence="5">MHD domain-containing protein</fullName>
    </recommendedName>
</protein>
<evidence type="ECO:0000256" key="1">
    <source>
        <dbReference type="ARBA" id="ARBA00004308"/>
    </source>
</evidence>
<evidence type="ECO:0000256" key="2">
    <source>
        <dbReference type="ARBA" id="ARBA00022448"/>
    </source>
</evidence>
<evidence type="ECO:0000256" key="4">
    <source>
        <dbReference type="ARBA" id="ARBA00023136"/>
    </source>
</evidence>
<dbReference type="InterPro" id="IPR036168">
    <property type="entry name" value="AP2_Mu_C_sf"/>
</dbReference>
<dbReference type="Proteomes" id="UP001439008">
    <property type="component" value="Unassembled WGS sequence"/>
</dbReference>
<evidence type="ECO:0000313" key="7">
    <source>
        <dbReference type="Proteomes" id="UP001439008"/>
    </source>
</evidence>
<sequence length="252" mass="28808">MVNEHGKVIQSEINGVIKMKSYLSGMPELKLGLNDKIMVSRNASKKVSPAKGVELDDIKLHQCVRLSRFESDRTISFIPPDGDFDLMTYRLNTHVRPPFSVKVQTDFKPLSKIEYFIRIKSEFKQVSCANNVRVVVPVPFDADSPRFDTMAGTAKYDPSSNSFTWLISQFHGSNAFELRAKFGLPKVENEESKKNTAMNHIKLKFEIPYYTISGIQVRYLKIIEKTGYSALPWVRYATKNGNYLVKIQKLDE</sequence>
<keyword evidence="7" id="KW-1185">Reference proteome</keyword>
<dbReference type="CDD" id="cd09250">
    <property type="entry name" value="AP-1_Mu1_Cterm"/>
    <property type="match status" value="1"/>
</dbReference>
<name>A0ABV2AHU7_9EUKA</name>